<reference evidence="3" key="1">
    <citation type="submission" date="2023-10" db="EMBL/GenBank/DDBJ databases">
        <title>Genome assembly of Pristionchus species.</title>
        <authorList>
            <person name="Yoshida K."/>
            <person name="Sommer R.J."/>
        </authorList>
    </citation>
    <scope>NUCLEOTIDE SEQUENCE</scope>
    <source>
        <strain evidence="3">RS5133</strain>
    </source>
</reference>
<keyword evidence="2" id="KW-0732">Signal</keyword>
<feature type="signal peptide" evidence="2">
    <location>
        <begin position="1"/>
        <end position="17"/>
    </location>
</feature>
<feature type="chain" id="PRO_5043921617" evidence="2">
    <location>
        <begin position="18"/>
        <end position="224"/>
    </location>
</feature>
<accession>A0AAV5WXB9</accession>
<gene>
    <name evidence="3" type="ORF">PFISCL1PPCAC_26939</name>
</gene>
<keyword evidence="1" id="KW-0472">Membrane</keyword>
<dbReference type="Proteomes" id="UP001432322">
    <property type="component" value="Unassembled WGS sequence"/>
</dbReference>
<feature type="transmembrane region" description="Helical" evidence="1">
    <location>
        <begin position="204"/>
        <end position="223"/>
    </location>
</feature>
<name>A0AAV5WXB9_9BILA</name>
<evidence type="ECO:0000256" key="1">
    <source>
        <dbReference type="SAM" id="Phobius"/>
    </source>
</evidence>
<feature type="non-terminal residue" evidence="3">
    <location>
        <position position="1"/>
    </location>
</feature>
<proteinExistence type="predicted"/>
<dbReference type="AlphaFoldDB" id="A0AAV5WXB9"/>
<keyword evidence="4" id="KW-1185">Reference proteome</keyword>
<keyword evidence="1" id="KW-0812">Transmembrane</keyword>
<comment type="caution">
    <text evidence="3">The sequence shown here is derived from an EMBL/GenBank/DDBJ whole genome shotgun (WGS) entry which is preliminary data.</text>
</comment>
<protein>
    <submittedName>
        <fullName evidence="3">Uncharacterized protein</fullName>
    </submittedName>
</protein>
<sequence length="224" mass="25030">RIATVVLSILPIINAAAVEPAPGNYTFVENSNTDTVVLQELLDKLSGICGMRVKPMRNAFHTKAEGFQESYIGRICVTGDCEYVEAIKKRDGKVSMVGYYDAPIHLLDVRKSKYMFEFNKFKASETVFSKNGCENVPVLVYNCKSQMSTEKIFATVGTHQGNSRKLKFVNEHGMVDTVGEHPTANNGYQYLELEIVDVANATSVKGFSCYVMLYIMCMLMIFVQ</sequence>
<organism evidence="3 4">
    <name type="scientific">Pristionchus fissidentatus</name>
    <dbReference type="NCBI Taxonomy" id="1538716"/>
    <lineage>
        <taxon>Eukaryota</taxon>
        <taxon>Metazoa</taxon>
        <taxon>Ecdysozoa</taxon>
        <taxon>Nematoda</taxon>
        <taxon>Chromadorea</taxon>
        <taxon>Rhabditida</taxon>
        <taxon>Rhabditina</taxon>
        <taxon>Diplogasteromorpha</taxon>
        <taxon>Diplogasteroidea</taxon>
        <taxon>Neodiplogasteridae</taxon>
        <taxon>Pristionchus</taxon>
    </lineage>
</organism>
<evidence type="ECO:0000313" key="3">
    <source>
        <dbReference type="EMBL" id="GMT35642.1"/>
    </source>
</evidence>
<evidence type="ECO:0000256" key="2">
    <source>
        <dbReference type="SAM" id="SignalP"/>
    </source>
</evidence>
<evidence type="ECO:0000313" key="4">
    <source>
        <dbReference type="Proteomes" id="UP001432322"/>
    </source>
</evidence>
<keyword evidence="1" id="KW-1133">Transmembrane helix</keyword>
<dbReference type="EMBL" id="BTSY01000007">
    <property type="protein sequence ID" value="GMT35642.1"/>
    <property type="molecule type" value="Genomic_DNA"/>
</dbReference>